<keyword evidence="2" id="KW-1185">Reference proteome</keyword>
<dbReference type="AlphaFoldDB" id="A0A7J8GQM5"/>
<name>A0A7J8GQM5_MOLMO</name>
<gene>
    <name evidence="1" type="ORF">HJG59_011283</name>
</gene>
<dbReference type="Proteomes" id="UP000550707">
    <property type="component" value="Unassembled WGS sequence"/>
</dbReference>
<evidence type="ECO:0000313" key="1">
    <source>
        <dbReference type="EMBL" id="KAF6462237.1"/>
    </source>
</evidence>
<comment type="caution">
    <text evidence="1">The sequence shown here is derived from an EMBL/GenBank/DDBJ whole genome shotgun (WGS) entry which is preliminary data.</text>
</comment>
<protein>
    <submittedName>
        <fullName evidence="1">Uncharacterized protein</fullName>
    </submittedName>
</protein>
<sequence>MGRCRQGETFFHRTLTLDTVFSPWHGHRCSCGYGAGRLQTSGRAGPRGSPPHPRGGLLRRDALRAALLHHGPSFPSRVTVSAPTLSSALFLPVGSGISSELLAATCLELLAESLGQFPAMAPQPLRQTCEPLIPWIKTPRAWDTTSCFSFLNCIWTDEGFRFVLFKYIFKNIFFIVKT</sequence>
<proteinExistence type="predicted"/>
<dbReference type="InParanoid" id="A0A7J8GQM5"/>
<reference evidence="1 2" key="1">
    <citation type="journal article" date="2020" name="Nature">
        <title>Six reference-quality genomes reveal evolution of bat adaptations.</title>
        <authorList>
            <person name="Jebb D."/>
            <person name="Huang Z."/>
            <person name="Pippel M."/>
            <person name="Hughes G.M."/>
            <person name="Lavrichenko K."/>
            <person name="Devanna P."/>
            <person name="Winkler S."/>
            <person name="Jermiin L.S."/>
            <person name="Skirmuntt E.C."/>
            <person name="Katzourakis A."/>
            <person name="Burkitt-Gray L."/>
            <person name="Ray D.A."/>
            <person name="Sullivan K.A.M."/>
            <person name="Roscito J.G."/>
            <person name="Kirilenko B.M."/>
            <person name="Davalos L.M."/>
            <person name="Corthals A.P."/>
            <person name="Power M.L."/>
            <person name="Jones G."/>
            <person name="Ransome R.D."/>
            <person name="Dechmann D.K.N."/>
            <person name="Locatelli A.G."/>
            <person name="Puechmaille S.J."/>
            <person name="Fedrigo O."/>
            <person name="Jarvis E.D."/>
            <person name="Hiller M."/>
            <person name="Vernes S.C."/>
            <person name="Myers E.W."/>
            <person name="Teeling E.C."/>
        </authorList>
    </citation>
    <scope>NUCLEOTIDE SEQUENCE [LARGE SCALE GENOMIC DNA]</scope>
    <source>
        <strain evidence="1">MMolMol1</strain>
        <tissue evidence="1">Muscle</tissue>
    </source>
</reference>
<organism evidence="1 2">
    <name type="scientific">Molossus molossus</name>
    <name type="common">Pallas' mastiff bat</name>
    <name type="synonym">Vespertilio molossus</name>
    <dbReference type="NCBI Taxonomy" id="27622"/>
    <lineage>
        <taxon>Eukaryota</taxon>
        <taxon>Metazoa</taxon>
        <taxon>Chordata</taxon>
        <taxon>Craniata</taxon>
        <taxon>Vertebrata</taxon>
        <taxon>Euteleostomi</taxon>
        <taxon>Mammalia</taxon>
        <taxon>Eutheria</taxon>
        <taxon>Laurasiatheria</taxon>
        <taxon>Chiroptera</taxon>
        <taxon>Yangochiroptera</taxon>
        <taxon>Molossidae</taxon>
        <taxon>Molossus</taxon>
    </lineage>
</organism>
<dbReference type="EMBL" id="JACASF010000008">
    <property type="protein sequence ID" value="KAF6462237.1"/>
    <property type="molecule type" value="Genomic_DNA"/>
</dbReference>
<accession>A0A7J8GQM5</accession>
<evidence type="ECO:0000313" key="2">
    <source>
        <dbReference type="Proteomes" id="UP000550707"/>
    </source>
</evidence>